<dbReference type="AlphaFoldDB" id="G5A1X1"/>
<dbReference type="InParanoid" id="G5A1X1"/>
<evidence type="ECO:0000313" key="1">
    <source>
        <dbReference type="EMBL" id="EGZ10919.1"/>
    </source>
</evidence>
<dbReference type="PANTHER" id="PTHR48471">
    <property type="entry name" value="DDE TNP4 DOMAIN-CONTAINING PROTEIN"/>
    <property type="match status" value="1"/>
</dbReference>
<sequence length="144" mass="15795">GWLHSTLVTGTLCYGVDGTLAWGRHNCPGSWNDRETSRQLQEKLANPDFTVPGTGVATDSAFPVAREAIGKIFTPLKDGDVERASADCRLVMLALHNAITSLRQAAEWGMGPASKCYRRLLLPLPYNADKRHVRLLNAYCTSSH</sequence>
<evidence type="ECO:0000313" key="2">
    <source>
        <dbReference type="Proteomes" id="UP000002640"/>
    </source>
</evidence>
<organism evidence="1 2">
    <name type="scientific">Phytophthora sojae (strain P6497)</name>
    <name type="common">Soybean stem and root rot agent</name>
    <name type="synonym">Phytophthora megasperma f. sp. glycines</name>
    <dbReference type="NCBI Taxonomy" id="1094619"/>
    <lineage>
        <taxon>Eukaryota</taxon>
        <taxon>Sar</taxon>
        <taxon>Stramenopiles</taxon>
        <taxon>Oomycota</taxon>
        <taxon>Peronosporomycetes</taxon>
        <taxon>Peronosporales</taxon>
        <taxon>Peronosporaceae</taxon>
        <taxon>Phytophthora</taxon>
    </lineage>
</organism>
<dbReference type="KEGG" id="psoj:PHYSODRAFT_520250"/>
<evidence type="ECO:0008006" key="3">
    <source>
        <dbReference type="Google" id="ProtNLM"/>
    </source>
</evidence>
<dbReference type="PANTHER" id="PTHR48471:SF1">
    <property type="entry name" value="DDE TNP4 DOMAIN-CONTAINING PROTEIN"/>
    <property type="match status" value="1"/>
</dbReference>
<dbReference type="RefSeq" id="XP_009533664.1">
    <property type="nucleotide sequence ID" value="XM_009535369.1"/>
</dbReference>
<dbReference type="Proteomes" id="UP000002640">
    <property type="component" value="Unassembled WGS sequence"/>
</dbReference>
<feature type="non-terminal residue" evidence="1">
    <location>
        <position position="1"/>
    </location>
</feature>
<dbReference type="EMBL" id="JH159158">
    <property type="protein sequence ID" value="EGZ10919.1"/>
    <property type="molecule type" value="Genomic_DNA"/>
</dbReference>
<reference evidence="1 2" key="1">
    <citation type="journal article" date="2006" name="Science">
        <title>Phytophthora genome sequences uncover evolutionary origins and mechanisms of pathogenesis.</title>
        <authorList>
            <person name="Tyler B.M."/>
            <person name="Tripathy S."/>
            <person name="Zhang X."/>
            <person name="Dehal P."/>
            <person name="Jiang R.H."/>
            <person name="Aerts A."/>
            <person name="Arredondo F.D."/>
            <person name="Baxter L."/>
            <person name="Bensasson D."/>
            <person name="Beynon J.L."/>
            <person name="Chapman J."/>
            <person name="Damasceno C.M."/>
            <person name="Dorrance A.E."/>
            <person name="Dou D."/>
            <person name="Dickerman A.W."/>
            <person name="Dubchak I.L."/>
            <person name="Garbelotto M."/>
            <person name="Gijzen M."/>
            <person name="Gordon S.G."/>
            <person name="Govers F."/>
            <person name="Grunwald N.J."/>
            <person name="Huang W."/>
            <person name="Ivors K.L."/>
            <person name="Jones R.W."/>
            <person name="Kamoun S."/>
            <person name="Krampis K."/>
            <person name="Lamour K.H."/>
            <person name="Lee M.K."/>
            <person name="McDonald W.H."/>
            <person name="Medina M."/>
            <person name="Meijer H.J."/>
            <person name="Nordberg E.K."/>
            <person name="Maclean D.J."/>
            <person name="Ospina-Giraldo M.D."/>
            <person name="Morris P.F."/>
            <person name="Phuntumart V."/>
            <person name="Putnam N.H."/>
            <person name="Rash S."/>
            <person name="Rose J.K."/>
            <person name="Sakihama Y."/>
            <person name="Salamov A.A."/>
            <person name="Savidor A."/>
            <person name="Scheuring C.F."/>
            <person name="Smith B.M."/>
            <person name="Sobral B.W."/>
            <person name="Terry A."/>
            <person name="Torto-Alalibo T.A."/>
            <person name="Win J."/>
            <person name="Xu Z."/>
            <person name="Zhang H."/>
            <person name="Grigoriev I.V."/>
            <person name="Rokhsar D.S."/>
            <person name="Boore J.L."/>
        </authorList>
    </citation>
    <scope>NUCLEOTIDE SEQUENCE [LARGE SCALE GENOMIC DNA]</scope>
    <source>
        <strain evidence="1 2">P6497</strain>
    </source>
</reference>
<gene>
    <name evidence="1" type="ORF">PHYSODRAFT_520250</name>
</gene>
<proteinExistence type="predicted"/>
<keyword evidence="2" id="KW-1185">Reference proteome</keyword>
<accession>G5A1X1</accession>
<protein>
    <recommendedName>
        <fullName evidence="3">DDE Tnp4 domain-containing protein</fullName>
    </recommendedName>
</protein>
<name>G5A1X1_PHYSP</name>
<dbReference type="GeneID" id="20660273"/>